<evidence type="ECO:0000313" key="1">
    <source>
        <dbReference type="EMBL" id="AWT57019.1"/>
    </source>
</evidence>
<dbReference type="Proteomes" id="UP000011200">
    <property type="component" value="Chromosome"/>
</dbReference>
<gene>
    <name evidence="1" type="ORF">D806_060810</name>
</gene>
<sequence>MNEMRAQRQRANAQDAAAVRAVIGRLQDVDEWEGRRLAQTRQQVIAEAQSRRSRYFADARASIEDMRDRGETLAAIAELVGVDVSEIRAVLHSKGAKRPVAAQPGARGTARANSEWPRCVRCDALMMDPEDRPRRGRRRLYCSDTCRRDASAARMAAERHGTPIRVIEVPRAGSFAEPEALGADPSAPVSVTALDAADIASRDEQALCLLLVRLTEQARRKDLDRATLTAARNLAKAVYPYRS</sequence>
<protein>
    <submittedName>
        <fullName evidence="1">Uncharacterized protein</fullName>
    </submittedName>
</protein>
<reference evidence="2" key="2">
    <citation type="submission" date="2018-03" db="EMBL/GenBank/DDBJ databases">
        <authorList>
            <person name="Derbyshire K."/>
            <person name="Gray T.A."/>
            <person name="Champion M."/>
        </authorList>
    </citation>
    <scope>NUCLEOTIDE SEQUENCE [LARGE SCALE GENOMIC DNA]</scope>
    <source>
        <strain evidence="2">MKD8</strain>
    </source>
</reference>
<proteinExistence type="predicted"/>
<dbReference type="AlphaFoldDB" id="A0A2U9PYW6"/>
<accession>A0A2U9PYW6</accession>
<evidence type="ECO:0000313" key="2">
    <source>
        <dbReference type="Proteomes" id="UP000011200"/>
    </source>
</evidence>
<dbReference type="EMBL" id="CP027541">
    <property type="protein sequence ID" value="AWT57019.1"/>
    <property type="molecule type" value="Genomic_DNA"/>
</dbReference>
<name>A0A2U9PYW6_MYCSE</name>
<organism evidence="1 2">
    <name type="scientific">Mycolicibacterium smegmatis (strain MKD8)</name>
    <name type="common">Mycobacterium smegmatis</name>
    <dbReference type="NCBI Taxonomy" id="1214915"/>
    <lineage>
        <taxon>Bacteria</taxon>
        <taxon>Bacillati</taxon>
        <taxon>Actinomycetota</taxon>
        <taxon>Actinomycetes</taxon>
        <taxon>Mycobacteriales</taxon>
        <taxon>Mycobacteriaceae</taxon>
        <taxon>Mycolicibacterium</taxon>
    </lineage>
</organism>
<reference evidence="1 2" key="1">
    <citation type="journal article" date="2013" name="Genome Announc.">
        <title>Draft genome sequence of MKD8, a conjugal recipient Mycobacterium smegmatis strain.</title>
        <authorList>
            <person name="Gray T.A."/>
            <person name="Palumbo M.J."/>
            <person name="Derbyshire K.M."/>
        </authorList>
    </citation>
    <scope>NUCLEOTIDE SEQUENCE [LARGE SCALE GENOMIC DNA]</scope>
    <source>
        <strain evidence="1 2">MKD8</strain>
    </source>
</reference>